<dbReference type="Proteomes" id="UP001177003">
    <property type="component" value="Chromosome 9"/>
</dbReference>
<dbReference type="EMBL" id="OX465085">
    <property type="protein sequence ID" value="CAI9303071.1"/>
    <property type="molecule type" value="Genomic_DNA"/>
</dbReference>
<evidence type="ECO:0000313" key="1">
    <source>
        <dbReference type="EMBL" id="CAI9303071.1"/>
    </source>
</evidence>
<dbReference type="AlphaFoldDB" id="A0AA36EMS9"/>
<protein>
    <submittedName>
        <fullName evidence="1">Uncharacterized protein</fullName>
    </submittedName>
</protein>
<keyword evidence="2" id="KW-1185">Reference proteome</keyword>
<evidence type="ECO:0000313" key="2">
    <source>
        <dbReference type="Proteomes" id="UP001177003"/>
    </source>
</evidence>
<sequence>MYESLLPKVAIKVDETDTNFGNIDNLLVELKGLVLKSSFFSSSIITAELISKKFKLLESIIQHELAPVAKLIQMMPTDAPLVSIGVQGEKRELLALFGELVEAHRIKKMMMRRFLGRSCLLKF</sequence>
<organism evidence="1 2">
    <name type="scientific">Lactuca saligna</name>
    <name type="common">Willowleaf lettuce</name>
    <dbReference type="NCBI Taxonomy" id="75948"/>
    <lineage>
        <taxon>Eukaryota</taxon>
        <taxon>Viridiplantae</taxon>
        <taxon>Streptophyta</taxon>
        <taxon>Embryophyta</taxon>
        <taxon>Tracheophyta</taxon>
        <taxon>Spermatophyta</taxon>
        <taxon>Magnoliopsida</taxon>
        <taxon>eudicotyledons</taxon>
        <taxon>Gunneridae</taxon>
        <taxon>Pentapetalae</taxon>
        <taxon>asterids</taxon>
        <taxon>campanulids</taxon>
        <taxon>Asterales</taxon>
        <taxon>Asteraceae</taxon>
        <taxon>Cichorioideae</taxon>
        <taxon>Cichorieae</taxon>
        <taxon>Lactucinae</taxon>
        <taxon>Lactuca</taxon>
    </lineage>
</organism>
<reference evidence="1" key="1">
    <citation type="submission" date="2023-04" db="EMBL/GenBank/DDBJ databases">
        <authorList>
            <person name="Vijverberg K."/>
            <person name="Xiong W."/>
            <person name="Schranz E."/>
        </authorList>
    </citation>
    <scope>NUCLEOTIDE SEQUENCE</scope>
</reference>
<gene>
    <name evidence="1" type="ORF">LSALG_LOCUS41531</name>
</gene>
<proteinExistence type="predicted"/>
<accession>A0AA36EMS9</accession>
<name>A0AA36EMS9_LACSI</name>